<dbReference type="EMBL" id="JAIWYP010000015">
    <property type="protein sequence ID" value="KAH3702085.1"/>
    <property type="molecule type" value="Genomic_DNA"/>
</dbReference>
<protein>
    <recommendedName>
        <fullName evidence="4">Secreted protein</fullName>
    </recommendedName>
</protein>
<proteinExistence type="predicted"/>
<reference evidence="2" key="2">
    <citation type="submission" date="2020-11" db="EMBL/GenBank/DDBJ databases">
        <authorList>
            <person name="McCartney M.A."/>
            <person name="Auch B."/>
            <person name="Kono T."/>
            <person name="Mallez S."/>
            <person name="Becker A."/>
            <person name="Gohl D.M."/>
            <person name="Silverstein K.A.T."/>
            <person name="Koren S."/>
            <person name="Bechman K.B."/>
            <person name="Herman A."/>
            <person name="Abrahante J.E."/>
            <person name="Garbe J."/>
        </authorList>
    </citation>
    <scope>NUCLEOTIDE SEQUENCE</scope>
    <source>
        <strain evidence="2">Duluth1</strain>
        <tissue evidence="2">Whole animal</tissue>
    </source>
</reference>
<dbReference type="Proteomes" id="UP000828390">
    <property type="component" value="Unassembled WGS sequence"/>
</dbReference>
<keyword evidence="1" id="KW-0732">Signal</keyword>
<feature type="chain" id="PRO_5038636669" description="Secreted protein" evidence="1">
    <location>
        <begin position="18"/>
        <end position="119"/>
    </location>
</feature>
<reference evidence="2" key="1">
    <citation type="journal article" date="2019" name="bioRxiv">
        <title>The Genome of the Zebra Mussel, Dreissena polymorpha: A Resource for Invasive Species Research.</title>
        <authorList>
            <person name="McCartney M.A."/>
            <person name="Auch B."/>
            <person name="Kono T."/>
            <person name="Mallez S."/>
            <person name="Zhang Y."/>
            <person name="Obille A."/>
            <person name="Becker A."/>
            <person name="Abrahante J.E."/>
            <person name="Garbe J."/>
            <person name="Badalamenti J.P."/>
            <person name="Herman A."/>
            <person name="Mangelson H."/>
            <person name="Liachko I."/>
            <person name="Sullivan S."/>
            <person name="Sone E.D."/>
            <person name="Koren S."/>
            <person name="Silverstein K.A.T."/>
            <person name="Beckman K.B."/>
            <person name="Gohl D.M."/>
        </authorList>
    </citation>
    <scope>NUCLEOTIDE SEQUENCE</scope>
    <source>
        <strain evidence="2">Duluth1</strain>
        <tissue evidence="2">Whole animal</tissue>
    </source>
</reference>
<evidence type="ECO:0000313" key="2">
    <source>
        <dbReference type="EMBL" id="KAH3702085.1"/>
    </source>
</evidence>
<comment type="caution">
    <text evidence="2">The sequence shown here is derived from an EMBL/GenBank/DDBJ whole genome shotgun (WGS) entry which is preliminary data.</text>
</comment>
<gene>
    <name evidence="2" type="ORF">DPMN_077087</name>
</gene>
<evidence type="ECO:0000313" key="3">
    <source>
        <dbReference type="Proteomes" id="UP000828390"/>
    </source>
</evidence>
<evidence type="ECO:0000256" key="1">
    <source>
        <dbReference type="SAM" id="SignalP"/>
    </source>
</evidence>
<dbReference type="AlphaFoldDB" id="A0A9D3YMT1"/>
<keyword evidence="3" id="KW-1185">Reference proteome</keyword>
<evidence type="ECO:0008006" key="4">
    <source>
        <dbReference type="Google" id="ProtNLM"/>
    </source>
</evidence>
<organism evidence="2 3">
    <name type="scientific">Dreissena polymorpha</name>
    <name type="common">Zebra mussel</name>
    <name type="synonym">Mytilus polymorpha</name>
    <dbReference type="NCBI Taxonomy" id="45954"/>
    <lineage>
        <taxon>Eukaryota</taxon>
        <taxon>Metazoa</taxon>
        <taxon>Spiralia</taxon>
        <taxon>Lophotrochozoa</taxon>
        <taxon>Mollusca</taxon>
        <taxon>Bivalvia</taxon>
        <taxon>Autobranchia</taxon>
        <taxon>Heteroconchia</taxon>
        <taxon>Euheterodonta</taxon>
        <taxon>Imparidentia</taxon>
        <taxon>Neoheterodontei</taxon>
        <taxon>Myida</taxon>
        <taxon>Dreissenoidea</taxon>
        <taxon>Dreissenidae</taxon>
        <taxon>Dreissena</taxon>
    </lineage>
</organism>
<name>A0A9D3YMT1_DREPO</name>
<sequence length="119" mass="12706">MSLLSQTFCLYLALVLTVPSGGFLLNCMDLCGHELESAAFHAEGCDCALMPHQPLRTTTTKSTPQTTTSTTTTRLAVTTLSMCDYLCSIQMGGAACSCSKPIIPGRRNSGQIIPDRQNS</sequence>
<feature type="signal peptide" evidence="1">
    <location>
        <begin position="1"/>
        <end position="17"/>
    </location>
</feature>
<accession>A0A9D3YMT1</accession>